<reference evidence="6 7" key="1">
    <citation type="journal article" date="2018" name="Genome Biol. Evol.">
        <title>Multiple Roots of Fruiting Body Formation in Amoebozoa.</title>
        <authorList>
            <person name="Hillmann F."/>
            <person name="Forbes G."/>
            <person name="Novohradska S."/>
            <person name="Ferling I."/>
            <person name="Riege K."/>
            <person name="Groth M."/>
            <person name="Westermann M."/>
            <person name="Marz M."/>
            <person name="Spaller T."/>
            <person name="Winckler T."/>
            <person name="Schaap P."/>
            <person name="Glockner G."/>
        </authorList>
    </citation>
    <scope>NUCLEOTIDE SEQUENCE [LARGE SCALE GENOMIC DNA]</scope>
    <source>
        <strain evidence="6 7">Jena</strain>
    </source>
</reference>
<dbReference type="Gene3D" id="3.40.50.150">
    <property type="entry name" value="Vaccinia Virus protein VP39"/>
    <property type="match status" value="1"/>
</dbReference>
<dbReference type="PANTHER" id="PTHR12303">
    <property type="entry name" value="CARNOSINE N-METHYLTRANSFERASE"/>
    <property type="match status" value="1"/>
</dbReference>
<dbReference type="SUPFAM" id="SSF53335">
    <property type="entry name" value="S-adenosyl-L-methionine-dependent methyltransferases"/>
    <property type="match status" value="1"/>
</dbReference>
<evidence type="ECO:0000313" key="7">
    <source>
        <dbReference type="Proteomes" id="UP000241769"/>
    </source>
</evidence>
<dbReference type="Proteomes" id="UP000241769">
    <property type="component" value="Unassembled WGS sequence"/>
</dbReference>
<dbReference type="InParanoid" id="A0A2P6NSG9"/>
<dbReference type="EMBL" id="MDYQ01000025">
    <property type="protein sequence ID" value="PRP86907.1"/>
    <property type="molecule type" value="Genomic_DNA"/>
</dbReference>
<keyword evidence="3" id="KW-0489">Methyltransferase</keyword>
<sequence>MEDNDQNEEEMKHFRDVVAAFCHYDQWIDTLEISFLKLPESHQKLIGDTMKAKLSTLRQRAKDNNQFIRNLVRGTDLFQNQSMAAQFGGKGNREIPLERDMDKVKSTLRQFSRWDHSGEPERVQCHTPILQEIERLYGSRSDKSSVRILVPGSGLGRLAFDIVSKGYSCEGNEFSYFMLIASNFILNTSQEEGQYELFPFIHQASNVINDDDQTRPIRIPDVVPSKILTTGGNFSMSAGEFVETYQHQKGEWDCVVTCFFIDTAKNIIEYIQVIYDILRVGGTWINLGPLLYHYADMGEITIELSYQQLRDVILSFPFQLRGETLMNANYTINRRSMMNTTFNVVHFSCDKIN</sequence>
<dbReference type="InterPro" id="IPR012901">
    <property type="entry name" value="CARME"/>
</dbReference>
<evidence type="ECO:0000256" key="3">
    <source>
        <dbReference type="ARBA" id="ARBA00022603"/>
    </source>
</evidence>
<accession>A0A2P6NSG9</accession>
<dbReference type="FunCoup" id="A0A2P6NSG9">
    <property type="interactions" value="69"/>
</dbReference>
<dbReference type="GO" id="GO:0032259">
    <property type="term" value="P:methylation"/>
    <property type="evidence" value="ECO:0007669"/>
    <property type="project" value="UniProtKB-KW"/>
</dbReference>
<dbReference type="GO" id="GO:0030735">
    <property type="term" value="F:carnosine N-methyltransferase activity"/>
    <property type="evidence" value="ECO:0007669"/>
    <property type="project" value="UniProtKB-EC"/>
</dbReference>
<evidence type="ECO:0000256" key="4">
    <source>
        <dbReference type="ARBA" id="ARBA00022679"/>
    </source>
</evidence>
<dbReference type="AlphaFoldDB" id="A0A2P6NSG9"/>
<evidence type="ECO:0000313" key="6">
    <source>
        <dbReference type="EMBL" id="PRP86907.1"/>
    </source>
</evidence>
<keyword evidence="4" id="KW-0808">Transferase</keyword>
<dbReference type="SMART" id="SM01296">
    <property type="entry name" value="N2227"/>
    <property type="match status" value="1"/>
</dbReference>
<evidence type="ECO:0000256" key="1">
    <source>
        <dbReference type="ARBA" id="ARBA00010086"/>
    </source>
</evidence>
<organism evidence="6 7">
    <name type="scientific">Planoprotostelium fungivorum</name>
    <dbReference type="NCBI Taxonomy" id="1890364"/>
    <lineage>
        <taxon>Eukaryota</taxon>
        <taxon>Amoebozoa</taxon>
        <taxon>Evosea</taxon>
        <taxon>Variosea</taxon>
        <taxon>Cavosteliida</taxon>
        <taxon>Cavosteliaceae</taxon>
        <taxon>Planoprotostelium</taxon>
    </lineage>
</organism>
<evidence type="ECO:0000256" key="5">
    <source>
        <dbReference type="ARBA" id="ARBA00022691"/>
    </source>
</evidence>
<dbReference type="OrthoDB" id="978at2759"/>
<gene>
    <name evidence="6" type="ORF">PROFUN_03655</name>
</gene>
<name>A0A2P6NSG9_9EUKA</name>
<dbReference type="Pfam" id="PF07942">
    <property type="entry name" value="CARME"/>
    <property type="match status" value="1"/>
</dbReference>
<evidence type="ECO:0000256" key="2">
    <source>
        <dbReference type="ARBA" id="ARBA00012003"/>
    </source>
</evidence>
<dbReference type="PANTHER" id="PTHR12303:SF6">
    <property type="entry name" value="CARNOSINE N-METHYLTRANSFERASE"/>
    <property type="match status" value="1"/>
</dbReference>
<keyword evidence="5" id="KW-0949">S-adenosyl-L-methionine</keyword>
<dbReference type="STRING" id="1890364.A0A2P6NSG9"/>
<dbReference type="EC" id="2.1.1.22" evidence="2"/>
<comment type="similarity">
    <text evidence="1">Belongs to the carnosine N-methyltransferase family.</text>
</comment>
<proteinExistence type="inferred from homology"/>
<protein>
    <recommendedName>
        <fullName evidence="2">carnosine N-methyltransferase</fullName>
        <ecNumber evidence="2">2.1.1.22</ecNumber>
    </recommendedName>
</protein>
<dbReference type="InterPro" id="IPR029063">
    <property type="entry name" value="SAM-dependent_MTases_sf"/>
</dbReference>
<keyword evidence="7" id="KW-1185">Reference proteome</keyword>
<comment type="caution">
    <text evidence="6">The sequence shown here is derived from an EMBL/GenBank/DDBJ whole genome shotgun (WGS) entry which is preliminary data.</text>
</comment>